<gene>
    <name evidence="2" type="ORF">DBRI00130_LOCUS11722</name>
    <name evidence="3" type="ORF">DBRI00130_LOCUS11725</name>
</gene>
<dbReference type="EMBL" id="HBNS01014575">
    <property type="protein sequence ID" value="CAE4601133.1"/>
    <property type="molecule type" value="Transcribed_RNA"/>
</dbReference>
<accession>A0A6V2DX44</accession>
<feature type="compositionally biased region" description="Polar residues" evidence="1">
    <location>
        <begin position="310"/>
        <end position="319"/>
    </location>
</feature>
<feature type="compositionally biased region" description="Acidic residues" evidence="1">
    <location>
        <begin position="79"/>
        <end position="89"/>
    </location>
</feature>
<feature type="region of interest" description="Disordered" evidence="1">
    <location>
        <begin position="262"/>
        <end position="319"/>
    </location>
</feature>
<protein>
    <submittedName>
        <fullName evidence="2">Uncharacterized protein</fullName>
    </submittedName>
</protein>
<feature type="region of interest" description="Disordered" evidence="1">
    <location>
        <begin position="67"/>
        <end position="97"/>
    </location>
</feature>
<feature type="region of interest" description="Disordered" evidence="1">
    <location>
        <begin position="22"/>
        <end position="46"/>
    </location>
</feature>
<feature type="compositionally biased region" description="Basic and acidic residues" evidence="1">
    <location>
        <begin position="291"/>
        <end position="309"/>
    </location>
</feature>
<dbReference type="EMBL" id="HBNS01014572">
    <property type="protein sequence ID" value="CAE4601126.1"/>
    <property type="molecule type" value="Transcribed_RNA"/>
</dbReference>
<dbReference type="AlphaFoldDB" id="A0A6V2DX44"/>
<evidence type="ECO:0000313" key="2">
    <source>
        <dbReference type="EMBL" id="CAE4601126.1"/>
    </source>
</evidence>
<evidence type="ECO:0000313" key="3">
    <source>
        <dbReference type="EMBL" id="CAE4601133.1"/>
    </source>
</evidence>
<evidence type="ECO:0000256" key="1">
    <source>
        <dbReference type="SAM" id="MobiDB-lite"/>
    </source>
</evidence>
<feature type="compositionally biased region" description="Polar residues" evidence="1">
    <location>
        <begin position="22"/>
        <end position="33"/>
    </location>
</feature>
<sequence>MQWPGKTAAECVSVPSLEQTVSTISSASWTTEGGTLDESETDGGETSQAAEMTLALHGGLCGILGVSPKHGSSDSSTSFDDDDDDDDESCSSSTRYEPPFDMIVTKTKIKKIRETQDHYSCNSHQKRSSIVNHVTSSDSSFTSLLNTGQKGLSRKSLFDDATEGEHSKKRSTAIQLQNSIEFDDGSSLFMFDSPNAKDATSSAPISGFECTIENRINSQDMVQPPEINQQGTDQARLSPLKDEVKKKDRVEAFLRSVENFEREKRQRDIESDDASEDNTSVMSRLEAFLHSVEKLENEKRQRSIERSESDTPGDNSSVMSLMKSMFSCGASDFACKW</sequence>
<proteinExistence type="predicted"/>
<name>A0A6V2DX44_9STRA</name>
<organism evidence="2">
    <name type="scientific">Ditylum brightwellii</name>
    <dbReference type="NCBI Taxonomy" id="49249"/>
    <lineage>
        <taxon>Eukaryota</taxon>
        <taxon>Sar</taxon>
        <taxon>Stramenopiles</taxon>
        <taxon>Ochrophyta</taxon>
        <taxon>Bacillariophyta</taxon>
        <taxon>Mediophyceae</taxon>
        <taxon>Lithodesmiophycidae</taxon>
        <taxon>Lithodesmiales</taxon>
        <taxon>Lithodesmiaceae</taxon>
        <taxon>Ditylum</taxon>
    </lineage>
</organism>
<reference evidence="2" key="1">
    <citation type="submission" date="2021-01" db="EMBL/GenBank/DDBJ databases">
        <authorList>
            <person name="Corre E."/>
            <person name="Pelletier E."/>
            <person name="Niang G."/>
            <person name="Scheremetjew M."/>
            <person name="Finn R."/>
            <person name="Kale V."/>
            <person name="Holt S."/>
            <person name="Cochrane G."/>
            <person name="Meng A."/>
            <person name="Brown T."/>
            <person name="Cohen L."/>
        </authorList>
    </citation>
    <scope>NUCLEOTIDE SEQUENCE</scope>
    <source>
        <strain evidence="2">GSO104</strain>
    </source>
</reference>